<evidence type="ECO:0000313" key="2">
    <source>
        <dbReference type="Proteomes" id="UP000473089"/>
    </source>
</evidence>
<reference evidence="1 2" key="1">
    <citation type="submission" date="2019-02" db="EMBL/GenBank/DDBJ databases">
        <title>Genome sequencing of Clostridium botulinum clinical isolates.</title>
        <authorList>
            <person name="Brunt J."/>
            <person name="Van Vliet A.H.M."/>
            <person name="Stringer S.C."/>
            <person name="Grant K.A."/>
            <person name="Carter A.C."/>
            <person name="Peck M.W."/>
        </authorList>
    </citation>
    <scope>NUCLEOTIDE SEQUENCE [LARGE SCALE GENOMIC DNA]</scope>
    <source>
        <strain evidence="1 2">R1125/03</strain>
    </source>
</reference>
<protein>
    <submittedName>
        <fullName evidence="1">Uncharacterized protein</fullName>
    </submittedName>
</protein>
<accession>A0A6M0T3E0</accession>
<comment type="caution">
    <text evidence="1">The sequence shown here is derived from an EMBL/GenBank/DDBJ whole genome shotgun (WGS) entry which is preliminary data.</text>
</comment>
<organism evidence="1 2">
    <name type="scientific">Clostridium botulinum</name>
    <dbReference type="NCBI Taxonomy" id="1491"/>
    <lineage>
        <taxon>Bacteria</taxon>
        <taxon>Bacillati</taxon>
        <taxon>Bacillota</taxon>
        <taxon>Clostridia</taxon>
        <taxon>Eubacteriales</taxon>
        <taxon>Clostridiaceae</taxon>
        <taxon>Clostridium</taxon>
    </lineage>
</organism>
<gene>
    <name evidence="1" type="ORF">EXM42_18765</name>
</gene>
<dbReference type="Proteomes" id="UP000473089">
    <property type="component" value="Unassembled WGS sequence"/>
</dbReference>
<name>A0A6M0T3E0_CLOBO</name>
<proteinExistence type="predicted"/>
<sequence>MDSLKVIKTFLITIMLLMPFTNKYINESQVVKNNLISIEEKEDNSNNIKKRVKLRPEKEVNNVYINKI</sequence>
<dbReference type="AlphaFoldDB" id="A0A6M0T3E0"/>
<evidence type="ECO:0000313" key="1">
    <source>
        <dbReference type="EMBL" id="NFA62338.1"/>
    </source>
</evidence>
<dbReference type="EMBL" id="SGJP01000094">
    <property type="protein sequence ID" value="NFA62338.1"/>
    <property type="molecule type" value="Genomic_DNA"/>
</dbReference>